<name>A0A7W3N3E5_9ACTN</name>
<dbReference type="Pfam" id="PF18029">
    <property type="entry name" value="Glyoxalase_6"/>
    <property type="match status" value="2"/>
</dbReference>
<dbReference type="InterPro" id="IPR029068">
    <property type="entry name" value="Glyas_Bleomycin-R_OHBP_Dase"/>
</dbReference>
<dbReference type="Proteomes" id="UP000539313">
    <property type="component" value="Unassembled WGS sequence"/>
</dbReference>
<proteinExistence type="predicted"/>
<reference evidence="2 3" key="1">
    <citation type="submission" date="2020-08" db="EMBL/GenBank/DDBJ databases">
        <title>Sequencing the genomes of 1000 actinobacteria strains.</title>
        <authorList>
            <person name="Klenk H.-P."/>
        </authorList>
    </citation>
    <scope>NUCLEOTIDE SEQUENCE [LARGE SCALE GENOMIC DNA]</scope>
    <source>
        <strain evidence="2 3">DSM 45823</strain>
    </source>
</reference>
<protein>
    <recommendedName>
        <fullName evidence="1">Glyoxalase-like domain-containing protein</fullName>
    </recommendedName>
</protein>
<accession>A0A7W3N3E5</accession>
<evidence type="ECO:0000313" key="3">
    <source>
        <dbReference type="Proteomes" id="UP000539313"/>
    </source>
</evidence>
<keyword evidence="3" id="KW-1185">Reference proteome</keyword>
<feature type="domain" description="Glyoxalase-like" evidence="1">
    <location>
        <begin position="15"/>
        <end position="98"/>
    </location>
</feature>
<dbReference type="Gene3D" id="3.10.180.10">
    <property type="entry name" value="2,3-Dihydroxybiphenyl 1,2-Dioxygenase, domain 1"/>
    <property type="match status" value="2"/>
</dbReference>
<feature type="domain" description="Glyoxalase-like" evidence="1">
    <location>
        <begin position="123"/>
        <end position="227"/>
    </location>
</feature>
<dbReference type="EMBL" id="JACJII010000001">
    <property type="protein sequence ID" value="MBA9006833.1"/>
    <property type="molecule type" value="Genomic_DNA"/>
</dbReference>
<dbReference type="AlphaFoldDB" id="A0A7W3N3E5"/>
<dbReference type="SUPFAM" id="SSF54593">
    <property type="entry name" value="Glyoxalase/Bleomycin resistance protein/Dihydroxybiphenyl dioxygenase"/>
    <property type="match status" value="2"/>
</dbReference>
<sequence length="253" mass="27736">MLRWMWAVIERPVGHFGKSAAFWAAVTGASAEQGQADAVLRPPEGDACMRLRPTDDGGVIRLEFEVEDVSEAVRGARELGAVPAGDGLRSPAGQPFSLRPWSGAAVRPGPVIGPNGAVTLPDQVCIDIGPADYDAEVAFWAALTGWELRDTDSAEFKRLWPPPEQPVQFLLQRLEEERPASSHLDLAAGADAETACAWHERCGAEHVRTTAGWIVMRDPTGMVYCLTRRDPYTRLPYDVAAHEIPSWRADERR</sequence>
<gene>
    <name evidence="2" type="ORF">HNR21_005715</name>
</gene>
<evidence type="ECO:0000259" key="1">
    <source>
        <dbReference type="Pfam" id="PF18029"/>
    </source>
</evidence>
<dbReference type="InterPro" id="IPR041581">
    <property type="entry name" value="Glyoxalase_6"/>
</dbReference>
<organism evidence="2 3">
    <name type="scientific">Thermomonospora cellulosilytica</name>
    <dbReference type="NCBI Taxonomy" id="1411118"/>
    <lineage>
        <taxon>Bacteria</taxon>
        <taxon>Bacillati</taxon>
        <taxon>Actinomycetota</taxon>
        <taxon>Actinomycetes</taxon>
        <taxon>Streptosporangiales</taxon>
        <taxon>Thermomonosporaceae</taxon>
        <taxon>Thermomonospora</taxon>
    </lineage>
</organism>
<comment type="caution">
    <text evidence="2">The sequence shown here is derived from an EMBL/GenBank/DDBJ whole genome shotgun (WGS) entry which is preliminary data.</text>
</comment>
<dbReference type="RefSeq" id="WP_220500335.1">
    <property type="nucleotide sequence ID" value="NZ_JACJII010000001.1"/>
</dbReference>
<evidence type="ECO:0000313" key="2">
    <source>
        <dbReference type="EMBL" id="MBA9006833.1"/>
    </source>
</evidence>